<dbReference type="EMBL" id="JAWRCO010000002">
    <property type="protein sequence ID" value="MDW6005268.1"/>
    <property type="molecule type" value="Genomic_DNA"/>
</dbReference>
<protein>
    <submittedName>
        <fullName evidence="2">CRISPR-associated endonuclease Cas6/Csy4</fullName>
        <ecNumber evidence="2">3.1.-.-</ecNumber>
    </submittedName>
    <submittedName>
        <fullName evidence="1">Type I-F CRISPR-associated endoribonuclease Cas6/Csy4</fullName>
    </submittedName>
</protein>
<dbReference type="InterPro" id="IPR013396">
    <property type="entry name" value="CRISPR-assoc_prot_Csy4"/>
</dbReference>
<dbReference type="CDD" id="cd09739">
    <property type="entry name" value="Cas6_I-F"/>
    <property type="match status" value="1"/>
</dbReference>
<dbReference type="Proteomes" id="UP000196125">
    <property type="component" value="Unassembled WGS sequence"/>
</dbReference>
<dbReference type="GO" id="GO:0004519">
    <property type="term" value="F:endonuclease activity"/>
    <property type="evidence" value="ECO:0007669"/>
    <property type="project" value="UniProtKB-KW"/>
</dbReference>
<reference evidence="2 3" key="1">
    <citation type="submission" date="2017-05" db="EMBL/GenBank/DDBJ databases">
        <authorList>
            <person name="Song R."/>
            <person name="Chenine A.L."/>
            <person name="Ruprecht R.M."/>
        </authorList>
    </citation>
    <scope>NUCLEOTIDE SEQUENCE [LARGE SCALE GENOMIC DNA]</scope>
    <source>
        <strain evidence="2 3">CECT 7927</strain>
    </source>
</reference>
<keyword evidence="2" id="KW-0378">Hydrolase</keyword>
<dbReference type="InterPro" id="IPR042564">
    <property type="entry name" value="CRISPR-Cas6/Csy4_sf"/>
</dbReference>
<dbReference type="EMBL" id="FXXI01000014">
    <property type="protein sequence ID" value="SMS02893.1"/>
    <property type="molecule type" value="Genomic_DNA"/>
</dbReference>
<dbReference type="GO" id="GO:0016787">
    <property type="term" value="F:hydrolase activity"/>
    <property type="evidence" value="ECO:0007669"/>
    <property type="project" value="UniProtKB-KW"/>
</dbReference>
<evidence type="ECO:0000313" key="1">
    <source>
        <dbReference type="EMBL" id="MDW6005268.1"/>
    </source>
</evidence>
<accession>A0A1Y6J3M2</accession>
<dbReference type="Gene3D" id="3.30.70.2540">
    <property type="entry name" value="CRISPR-associated endoribonuclease Cas6/Csy4"/>
    <property type="match status" value="1"/>
</dbReference>
<sequence length="184" mass="21002">MDYYLDIQVEPDPEMSAPVLINHLFAKFHRVMMQICPNQIGVSFPHYGKTLGSVLRLHGTQTELETLMAENWLKGLRDYTCVSPIQAVPDCIHGYCTFSRIQQKSPHNMRKRSIAKGWLTPEEALTKIPDSQQKCLALPYLQLQSLSNKQVMRIFVQRGELNQKPVSGSFSSYGLSRSTTVPWF</sequence>
<organism evidence="2 3">
    <name type="scientific">Vibrio mangrovi</name>
    <dbReference type="NCBI Taxonomy" id="474394"/>
    <lineage>
        <taxon>Bacteria</taxon>
        <taxon>Pseudomonadati</taxon>
        <taxon>Pseudomonadota</taxon>
        <taxon>Gammaproteobacteria</taxon>
        <taxon>Vibrionales</taxon>
        <taxon>Vibrionaceae</taxon>
        <taxon>Vibrio</taxon>
    </lineage>
</organism>
<name>A0A1Y6J3M2_9VIBR</name>
<keyword evidence="2" id="KW-0255">Endonuclease</keyword>
<dbReference type="EC" id="3.1.-.-" evidence="2"/>
<reference evidence="1 4" key="2">
    <citation type="submission" date="2023-11" db="EMBL/GenBank/DDBJ databases">
        <title>Plant-associative lifestyle of Vibrio porteresiae and its evolutionary dynamics.</title>
        <authorList>
            <person name="Rameshkumar N."/>
            <person name="Kirti K."/>
        </authorList>
    </citation>
    <scope>NUCLEOTIDE SEQUENCE [LARGE SCALE GENOMIC DNA]</scope>
    <source>
        <strain evidence="1 4">MSSRF38</strain>
    </source>
</reference>
<dbReference type="Proteomes" id="UP001283366">
    <property type="component" value="Unassembled WGS sequence"/>
</dbReference>
<evidence type="ECO:0000313" key="2">
    <source>
        <dbReference type="EMBL" id="SMS02893.1"/>
    </source>
</evidence>
<evidence type="ECO:0000313" key="4">
    <source>
        <dbReference type="Proteomes" id="UP001283366"/>
    </source>
</evidence>
<keyword evidence="4" id="KW-1185">Reference proteome</keyword>
<dbReference type="RefSeq" id="WP_087482895.1">
    <property type="nucleotide sequence ID" value="NZ_AP024884.1"/>
</dbReference>
<gene>
    <name evidence="2" type="primary">cas6f</name>
    <name evidence="1" type="ORF">SBX37_20585</name>
    <name evidence="2" type="ORF">VIM7927_04249</name>
</gene>
<dbReference type="NCBIfam" id="TIGR02563">
    <property type="entry name" value="cas_Csy4"/>
    <property type="match status" value="1"/>
</dbReference>
<keyword evidence="2" id="KW-0540">Nuclease</keyword>
<dbReference type="OrthoDB" id="259831at2"/>
<dbReference type="Pfam" id="PF09618">
    <property type="entry name" value="Cas_Csy4"/>
    <property type="match status" value="1"/>
</dbReference>
<evidence type="ECO:0000313" key="3">
    <source>
        <dbReference type="Proteomes" id="UP000196125"/>
    </source>
</evidence>
<proteinExistence type="predicted"/>
<dbReference type="GO" id="GO:0043571">
    <property type="term" value="P:maintenance of CRISPR repeat elements"/>
    <property type="evidence" value="ECO:0007669"/>
    <property type="project" value="InterPro"/>
</dbReference>
<dbReference type="AlphaFoldDB" id="A0A1Y6J3M2"/>